<dbReference type="Pfam" id="PF00082">
    <property type="entry name" value="Peptidase_S8"/>
    <property type="match status" value="1"/>
</dbReference>
<feature type="active site" description="Charge relay system" evidence="5 6">
    <location>
        <position position="142"/>
    </location>
</feature>
<dbReference type="KEGG" id="nan:AArc1_1260"/>
<dbReference type="EMBL" id="CP024047">
    <property type="protein sequence ID" value="AXR77599.1"/>
    <property type="molecule type" value="Genomic_DNA"/>
</dbReference>
<evidence type="ECO:0000313" key="9">
    <source>
        <dbReference type="EMBL" id="AXR77599.1"/>
    </source>
</evidence>
<dbReference type="PANTHER" id="PTHR43806:SF11">
    <property type="entry name" value="CEREVISIN-RELATED"/>
    <property type="match status" value="1"/>
</dbReference>
<feature type="compositionally biased region" description="Acidic residues" evidence="7">
    <location>
        <begin position="530"/>
        <end position="624"/>
    </location>
</feature>
<evidence type="ECO:0000256" key="3">
    <source>
        <dbReference type="ARBA" id="ARBA00022801"/>
    </source>
</evidence>
<keyword evidence="4 6" id="KW-0720">Serine protease</keyword>
<dbReference type="PROSITE" id="PS00137">
    <property type="entry name" value="SUBTILASE_HIS"/>
    <property type="match status" value="1"/>
</dbReference>
<evidence type="ECO:0000256" key="7">
    <source>
        <dbReference type="SAM" id="MobiDB-lite"/>
    </source>
</evidence>
<gene>
    <name evidence="9" type="ORF">AArc1_1260</name>
</gene>
<feature type="compositionally biased region" description="Acidic residues" evidence="7">
    <location>
        <begin position="400"/>
        <end position="427"/>
    </location>
</feature>
<accession>A0A346PDK4</accession>
<dbReference type="InterPro" id="IPR023828">
    <property type="entry name" value="Peptidase_S8_Ser-AS"/>
</dbReference>
<dbReference type="SUPFAM" id="SSF52743">
    <property type="entry name" value="Subtilisin-like"/>
    <property type="match status" value="1"/>
</dbReference>
<dbReference type="PRINTS" id="PR00723">
    <property type="entry name" value="SUBTILISIN"/>
</dbReference>
<dbReference type="InterPro" id="IPR000209">
    <property type="entry name" value="Peptidase_S8/S53_dom"/>
</dbReference>
<dbReference type="PROSITE" id="PS00138">
    <property type="entry name" value="SUBTILASE_SER"/>
    <property type="match status" value="1"/>
</dbReference>
<name>A0A346PDK4_9EURY</name>
<dbReference type="GeneID" id="37638068"/>
<dbReference type="GO" id="GO:0004252">
    <property type="term" value="F:serine-type endopeptidase activity"/>
    <property type="evidence" value="ECO:0007669"/>
    <property type="project" value="UniProtKB-UniRule"/>
</dbReference>
<evidence type="ECO:0000259" key="8">
    <source>
        <dbReference type="Pfam" id="PF00082"/>
    </source>
</evidence>
<evidence type="ECO:0000256" key="6">
    <source>
        <dbReference type="PROSITE-ProRule" id="PRU01240"/>
    </source>
</evidence>
<proteinExistence type="inferred from homology"/>
<dbReference type="PANTHER" id="PTHR43806">
    <property type="entry name" value="PEPTIDASE S8"/>
    <property type="match status" value="1"/>
</dbReference>
<feature type="domain" description="Peptidase S8/S53" evidence="8">
    <location>
        <begin position="134"/>
        <end position="378"/>
    </location>
</feature>
<dbReference type="InterPro" id="IPR022398">
    <property type="entry name" value="Peptidase_S8_His-AS"/>
</dbReference>
<organism evidence="9 10">
    <name type="scientific">Natrarchaeobaculum sulfurireducens</name>
    <dbReference type="NCBI Taxonomy" id="2044521"/>
    <lineage>
        <taxon>Archaea</taxon>
        <taxon>Methanobacteriati</taxon>
        <taxon>Methanobacteriota</taxon>
        <taxon>Stenosarchaea group</taxon>
        <taxon>Halobacteria</taxon>
        <taxon>Halobacteriales</taxon>
        <taxon>Natrialbaceae</taxon>
        <taxon>Natrarchaeobaculum</taxon>
    </lineage>
</organism>
<keyword evidence="3 6" id="KW-0378">Hydrolase</keyword>
<dbReference type="Gene3D" id="3.40.50.200">
    <property type="entry name" value="Peptidase S8/S53 domain"/>
    <property type="match status" value="1"/>
</dbReference>
<dbReference type="Proteomes" id="UP000258707">
    <property type="component" value="Chromosome"/>
</dbReference>
<dbReference type="InterPro" id="IPR050131">
    <property type="entry name" value="Peptidase_S8_subtilisin-like"/>
</dbReference>
<sequence length="644" mass="68299">MLKATGALGAFFGSSGLASATEDDSESSRSELLIGVSPSTSDAEATVASALGTGDVVHSNETLHYVTVELPANTPEEAKEQIEATLDGIDAIEYVEENATLEAYTTPNDPYYSSQQAPQQVNCSGAWDETLGDSDVVISVVDQGIAYDHENLEANMDDRTGAVFVGRGSDPYPVNSNETHGTIVAGIAGGETDNGIGHAGISDCSMLSARALNEHSSGSLADIADAIQWSADQGADVINLSLGSRSHWQTLANACRYAVDQGSLPVAAAGNEGSTVSYPAAYDSVLAVSAIDSNDRLASFSNRGPEIDLAAPGSNVLSTTLNDGYTRASGTSMAAPVVAGVAGLVLSVYPDLSPEELRQHLEATATNIGLSANHQGHGRVDAAAAVTTVPDGHEPRDGDNGDENEDEDDSNEDEENDNGGDDEPDDDTFEYAVEAHEDDVEYFLEGVEGVDFTPQAESETVYVSDDGTRAAGLLIDGERHAFDGLLVDESVMLDADVRGDGTAFIDGEESALGWYPRSGASGDDWKDIDELLDLEDDESVDDDSEDDEPEDDEPEGDEPEDDEPEDDEPEDDEPEDDEPEGDEPEDDEPENDEPEDDEPEDDEPEDETPDDSDDDDDSGDDDPLDAWRRGDISFSELMDALRSQ</sequence>
<dbReference type="PROSITE" id="PS51892">
    <property type="entry name" value="SUBTILASE"/>
    <property type="match status" value="1"/>
</dbReference>
<evidence type="ECO:0000313" key="10">
    <source>
        <dbReference type="Proteomes" id="UP000258707"/>
    </source>
</evidence>
<feature type="region of interest" description="Disordered" evidence="7">
    <location>
        <begin position="388"/>
        <end position="427"/>
    </location>
</feature>
<keyword evidence="2 6" id="KW-0645">Protease</keyword>
<feature type="active site" description="Charge relay system" evidence="5 6">
    <location>
        <position position="180"/>
    </location>
</feature>
<evidence type="ECO:0000256" key="1">
    <source>
        <dbReference type="ARBA" id="ARBA00011073"/>
    </source>
</evidence>
<feature type="region of interest" description="Disordered" evidence="7">
    <location>
        <begin position="507"/>
        <end position="632"/>
    </location>
</feature>
<dbReference type="RefSeq" id="WP_323368562.1">
    <property type="nucleotide sequence ID" value="NZ_CP024047.1"/>
</dbReference>
<evidence type="ECO:0000256" key="5">
    <source>
        <dbReference type="PIRSR" id="PIRSR615500-1"/>
    </source>
</evidence>
<dbReference type="InterPro" id="IPR015500">
    <property type="entry name" value="Peptidase_S8_subtilisin-rel"/>
</dbReference>
<evidence type="ECO:0000256" key="4">
    <source>
        <dbReference type="ARBA" id="ARBA00022825"/>
    </source>
</evidence>
<dbReference type="AlphaFoldDB" id="A0A346PDK4"/>
<dbReference type="GO" id="GO:0006508">
    <property type="term" value="P:proteolysis"/>
    <property type="evidence" value="ECO:0007669"/>
    <property type="project" value="UniProtKB-KW"/>
</dbReference>
<dbReference type="InterPro" id="IPR036852">
    <property type="entry name" value="Peptidase_S8/S53_dom_sf"/>
</dbReference>
<comment type="similarity">
    <text evidence="1 6">Belongs to the peptidase S8 family.</text>
</comment>
<feature type="active site" description="Charge relay system" evidence="5 6">
    <location>
        <position position="332"/>
    </location>
</feature>
<feature type="region of interest" description="Disordered" evidence="7">
    <location>
        <begin position="15"/>
        <end position="39"/>
    </location>
</feature>
<evidence type="ECO:0000256" key="2">
    <source>
        <dbReference type="ARBA" id="ARBA00022670"/>
    </source>
</evidence>
<protein>
    <submittedName>
        <fullName evidence="9">Subtilisin-like serine protease</fullName>
    </submittedName>
</protein>
<reference evidence="10" key="1">
    <citation type="submission" date="2017-10" db="EMBL/GenBank/DDBJ databases">
        <title>Phenotypic and genomic properties of facultatively anaerobic sulfur-reducing natronoarchaea from hypersaline soda lakes.</title>
        <authorList>
            <person name="Sorokin D.Y."/>
            <person name="Kublanov I.V."/>
            <person name="Roman P."/>
            <person name="Sinninghe Damste J.S."/>
            <person name="Golyshin P.N."/>
            <person name="Rojo D."/>
            <person name="Ciordia S."/>
            <person name="Mena Md.C."/>
            <person name="Ferrer M."/>
            <person name="Messina E."/>
            <person name="Smedile F."/>
            <person name="La Spada G."/>
            <person name="La Cono V."/>
            <person name="Yakimov M.M."/>
        </authorList>
    </citation>
    <scope>NUCLEOTIDE SEQUENCE [LARGE SCALE GENOMIC DNA]</scope>
    <source>
        <strain evidence="10">AArc1</strain>
    </source>
</reference>